<keyword evidence="7" id="KW-0624">Polysaccharide degradation</keyword>
<dbReference type="Proteomes" id="UP000552038">
    <property type="component" value="Unassembled WGS sequence"/>
</dbReference>
<dbReference type="Pfam" id="PF03067">
    <property type="entry name" value="LPMO_10"/>
    <property type="match status" value="1"/>
</dbReference>
<comment type="subcellular location">
    <subcellularLocation>
        <location evidence="1">Secreted</location>
    </subcellularLocation>
</comment>
<dbReference type="SMART" id="SM00495">
    <property type="entry name" value="ChtBD3"/>
    <property type="match status" value="2"/>
</dbReference>
<evidence type="ECO:0000256" key="4">
    <source>
        <dbReference type="ARBA" id="ARBA00022801"/>
    </source>
</evidence>
<dbReference type="RefSeq" id="WP_171418588.1">
    <property type="nucleotide sequence ID" value="NZ_JABFOR010000034.1"/>
</dbReference>
<feature type="domain" description="Fibronectin type-III" evidence="9">
    <location>
        <begin position="209"/>
        <end position="297"/>
    </location>
</feature>
<dbReference type="EMBL" id="JABFOR010000034">
    <property type="protein sequence ID" value="NOJ73002.1"/>
    <property type="molecule type" value="Genomic_DNA"/>
</dbReference>
<dbReference type="PROSITE" id="PS50853">
    <property type="entry name" value="FN3"/>
    <property type="match status" value="2"/>
</dbReference>
<dbReference type="Pfam" id="PF00041">
    <property type="entry name" value="fn3"/>
    <property type="match status" value="2"/>
</dbReference>
<dbReference type="InterPro" id="IPR003961">
    <property type="entry name" value="FN3_dom"/>
</dbReference>
<dbReference type="InterPro" id="IPR051024">
    <property type="entry name" value="GlcNAc_Chitin_IntDeg"/>
</dbReference>
<dbReference type="GO" id="GO:0005576">
    <property type="term" value="C:extracellular region"/>
    <property type="evidence" value="ECO:0007669"/>
    <property type="project" value="UniProtKB-SubCell"/>
</dbReference>
<dbReference type="Pfam" id="PF02839">
    <property type="entry name" value="CBM_5_12"/>
    <property type="match status" value="2"/>
</dbReference>
<evidence type="ECO:0000313" key="11">
    <source>
        <dbReference type="Proteomes" id="UP000552038"/>
    </source>
</evidence>
<dbReference type="CDD" id="cd00063">
    <property type="entry name" value="FN3"/>
    <property type="match status" value="2"/>
</dbReference>
<dbReference type="InterPro" id="IPR004302">
    <property type="entry name" value="Cellulose/chitin-bd_N"/>
</dbReference>
<dbReference type="CDD" id="cd12215">
    <property type="entry name" value="ChiC_BD"/>
    <property type="match status" value="2"/>
</dbReference>
<feature type="signal peptide" evidence="8">
    <location>
        <begin position="1"/>
        <end position="32"/>
    </location>
</feature>
<dbReference type="GO" id="GO:0000272">
    <property type="term" value="P:polysaccharide catabolic process"/>
    <property type="evidence" value="ECO:0007669"/>
    <property type="project" value="UniProtKB-KW"/>
</dbReference>
<dbReference type="FunFam" id="2.70.50.50:FF:000001">
    <property type="entry name" value="Chitin-binding protein"/>
    <property type="match status" value="1"/>
</dbReference>
<sequence length="484" mass="52658">MSKQHGWNKNVKTLILSCGMVVLGAAMTGGFADTVSAHGYMEGPASRALLCKQGENKTCGAIQYEPQSVEAKGNFPTGGPKDGEITGGGIFPELFEQSADRWSKVTLHGGKNTMSWHLTAPHSTKEWKYYITKKDWNPNEPLKRSDLELFASFQDGGKKPQTKVSHEVNIPTDRSGYHIILGVWEIADTGNAFYQVVDVNLINNGEVQPPTVPSKLVSNTQTASSIELSWAASNASNGIKHYEVYRNGVLAGTTNTTSYVDKGLTASTSYTYTVVAVDGANNRSEASSPLAVSTKQSVVDTEAPSVPDNVRAPHQMTTSVHLVWDASKDNVGVANYEVYRNGALAGTAVEPSFMDHGLKPETTYTYTVVAVDEAGNRSTPSAALQVTTKPEEETSTTWDSAKVYVGGNRVTYQGLEYEAKWWTQGDKPGSSDVWKLLSDTALEWDAATAYDGQAKVTYEDHTYQAKWWTKGETPGKADVWQLVK</sequence>
<dbReference type="FunFam" id="2.60.40.10:FF:001114">
    <property type="entry name" value="Chitinase A1"/>
    <property type="match status" value="1"/>
</dbReference>
<name>A0AAP7A3A2_PAEAL</name>
<feature type="chain" id="PRO_5042988854" evidence="8">
    <location>
        <begin position="33"/>
        <end position="484"/>
    </location>
</feature>
<dbReference type="SMART" id="SM00060">
    <property type="entry name" value="FN3"/>
    <property type="match status" value="2"/>
</dbReference>
<evidence type="ECO:0000313" key="10">
    <source>
        <dbReference type="EMBL" id="NOJ73002.1"/>
    </source>
</evidence>
<dbReference type="InterPro" id="IPR003610">
    <property type="entry name" value="CBM5/12"/>
</dbReference>
<dbReference type="CDD" id="cd21177">
    <property type="entry name" value="LPMO_AA10"/>
    <property type="match status" value="1"/>
</dbReference>
<evidence type="ECO:0000256" key="2">
    <source>
        <dbReference type="ARBA" id="ARBA00022525"/>
    </source>
</evidence>
<reference evidence="10 11" key="1">
    <citation type="submission" date="2020-05" db="EMBL/GenBank/DDBJ databases">
        <title>Whole genome sequencing and identification of novel metabolites from Paenibacillus alvei strain JR949.</title>
        <authorList>
            <person name="Rajendhran J."/>
            <person name="Sree Pranav P."/>
            <person name="Mahalakshmi B."/>
            <person name="Karthikeyan R."/>
        </authorList>
    </citation>
    <scope>NUCLEOTIDE SEQUENCE [LARGE SCALE GENOMIC DNA]</scope>
    <source>
        <strain evidence="10 11">JR949</strain>
    </source>
</reference>
<dbReference type="Gene3D" id="2.10.10.20">
    <property type="entry name" value="Carbohydrate-binding module superfamily 5/12"/>
    <property type="match status" value="2"/>
</dbReference>
<comment type="caution">
    <text evidence="10">The sequence shown here is derived from an EMBL/GenBank/DDBJ whole genome shotgun (WGS) entry which is preliminary data.</text>
</comment>
<dbReference type="SUPFAM" id="SSF81296">
    <property type="entry name" value="E set domains"/>
    <property type="match status" value="1"/>
</dbReference>
<dbReference type="InterPro" id="IPR013783">
    <property type="entry name" value="Ig-like_fold"/>
</dbReference>
<evidence type="ECO:0000256" key="6">
    <source>
        <dbReference type="ARBA" id="ARBA00023295"/>
    </source>
</evidence>
<dbReference type="InterPro" id="IPR036116">
    <property type="entry name" value="FN3_sf"/>
</dbReference>
<protein>
    <submittedName>
        <fullName evidence="10">Chitin-binding protein</fullName>
    </submittedName>
</protein>
<proteinExistence type="predicted"/>
<dbReference type="GO" id="GO:0030246">
    <property type="term" value="F:carbohydrate binding"/>
    <property type="evidence" value="ECO:0007669"/>
    <property type="project" value="InterPro"/>
</dbReference>
<accession>A0AAP7A3A2</accession>
<evidence type="ECO:0000256" key="8">
    <source>
        <dbReference type="SAM" id="SignalP"/>
    </source>
</evidence>
<dbReference type="PANTHER" id="PTHR34823:SF1">
    <property type="entry name" value="CHITIN-BINDING TYPE-4 DOMAIN-CONTAINING PROTEIN"/>
    <property type="match status" value="1"/>
</dbReference>
<dbReference type="PANTHER" id="PTHR34823">
    <property type="entry name" value="GLCNAC-BINDING PROTEIN A"/>
    <property type="match status" value="1"/>
</dbReference>
<organism evidence="10 11">
    <name type="scientific">Paenibacillus alvei</name>
    <name type="common">Bacillus alvei</name>
    <dbReference type="NCBI Taxonomy" id="44250"/>
    <lineage>
        <taxon>Bacteria</taxon>
        <taxon>Bacillati</taxon>
        <taxon>Bacillota</taxon>
        <taxon>Bacilli</taxon>
        <taxon>Bacillales</taxon>
        <taxon>Paenibacillaceae</taxon>
        <taxon>Paenibacillus</taxon>
    </lineage>
</organism>
<keyword evidence="2" id="KW-0964">Secreted</keyword>
<evidence type="ECO:0000256" key="7">
    <source>
        <dbReference type="ARBA" id="ARBA00023326"/>
    </source>
</evidence>
<feature type="domain" description="Fibronectin type-III" evidence="9">
    <location>
        <begin position="306"/>
        <end position="391"/>
    </location>
</feature>
<keyword evidence="6" id="KW-0326">Glycosidase</keyword>
<evidence type="ECO:0000256" key="3">
    <source>
        <dbReference type="ARBA" id="ARBA00022729"/>
    </source>
</evidence>
<dbReference type="InterPro" id="IPR036573">
    <property type="entry name" value="CBM_sf_5/12"/>
</dbReference>
<dbReference type="Gene3D" id="2.60.40.10">
    <property type="entry name" value="Immunoglobulins"/>
    <property type="match status" value="2"/>
</dbReference>
<dbReference type="SUPFAM" id="SSF49265">
    <property type="entry name" value="Fibronectin type III"/>
    <property type="match status" value="2"/>
</dbReference>
<dbReference type="GO" id="GO:0004553">
    <property type="term" value="F:hydrolase activity, hydrolyzing O-glycosyl compounds"/>
    <property type="evidence" value="ECO:0007669"/>
    <property type="project" value="InterPro"/>
</dbReference>
<dbReference type="Gene3D" id="2.70.50.50">
    <property type="entry name" value="chitin-binding protein cbp21"/>
    <property type="match status" value="1"/>
</dbReference>
<dbReference type="SUPFAM" id="SSF51055">
    <property type="entry name" value="Carbohydrate binding domain"/>
    <property type="match status" value="2"/>
</dbReference>
<dbReference type="AlphaFoldDB" id="A0AAP7A3A2"/>
<keyword evidence="5" id="KW-0119">Carbohydrate metabolism</keyword>
<evidence type="ECO:0000256" key="1">
    <source>
        <dbReference type="ARBA" id="ARBA00004613"/>
    </source>
</evidence>
<keyword evidence="4" id="KW-0378">Hydrolase</keyword>
<evidence type="ECO:0000256" key="5">
    <source>
        <dbReference type="ARBA" id="ARBA00023277"/>
    </source>
</evidence>
<evidence type="ECO:0000259" key="9">
    <source>
        <dbReference type="PROSITE" id="PS50853"/>
    </source>
</evidence>
<gene>
    <name evidence="10" type="ORF">HMI46_20905</name>
</gene>
<dbReference type="InterPro" id="IPR014756">
    <property type="entry name" value="Ig_E-set"/>
</dbReference>
<keyword evidence="3 8" id="KW-0732">Signal</keyword>